<evidence type="ECO:0000256" key="1">
    <source>
        <dbReference type="SAM" id="MobiDB-lite"/>
    </source>
</evidence>
<feature type="region of interest" description="Disordered" evidence="1">
    <location>
        <begin position="1"/>
        <end position="83"/>
    </location>
</feature>
<dbReference type="EMBL" id="HBUF01392983">
    <property type="protein sequence ID" value="CAG6734535.1"/>
    <property type="molecule type" value="Transcribed_RNA"/>
</dbReference>
<feature type="compositionally biased region" description="Basic and acidic residues" evidence="1">
    <location>
        <begin position="109"/>
        <end position="125"/>
    </location>
</feature>
<reference evidence="2" key="1">
    <citation type="submission" date="2021-05" db="EMBL/GenBank/DDBJ databases">
        <authorList>
            <person name="Alioto T."/>
            <person name="Alioto T."/>
            <person name="Gomez Garrido J."/>
        </authorList>
    </citation>
    <scope>NUCLEOTIDE SEQUENCE</scope>
</reference>
<evidence type="ECO:0000313" key="2">
    <source>
        <dbReference type="EMBL" id="CAG6734535.1"/>
    </source>
</evidence>
<organism evidence="2">
    <name type="scientific">Cacopsylla melanoneura</name>
    <dbReference type="NCBI Taxonomy" id="428564"/>
    <lineage>
        <taxon>Eukaryota</taxon>
        <taxon>Metazoa</taxon>
        <taxon>Ecdysozoa</taxon>
        <taxon>Arthropoda</taxon>
        <taxon>Hexapoda</taxon>
        <taxon>Insecta</taxon>
        <taxon>Pterygota</taxon>
        <taxon>Neoptera</taxon>
        <taxon>Paraneoptera</taxon>
        <taxon>Hemiptera</taxon>
        <taxon>Sternorrhyncha</taxon>
        <taxon>Psylloidea</taxon>
        <taxon>Psyllidae</taxon>
        <taxon>Psyllinae</taxon>
        <taxon>Cacopsylla</taxon>
    </lineage>
</organism>
<feature type="region of interest" description="Disordered" evidence="1">
    <location>
        <begin position="104"/>
        <end position="125"/>
    </location>
</feature>
<accession>A0A8D9E0Y5</accession>
<sequence>MMDTRRSSRRLQNKASEPNVPVKRKSTSPENNLRNESKVVQESSLLRPPQRPPQVPSYPSARYSSLRILPRREGLPPVSGQRASYEGNVVEGGPSCAAWRKAFQSGQSKGEERQVWIPTNRREEV</sequence>
<dbReference type="EMBL" id="HBUF01560562">
    <property type="protein sequence ID" value="CAG6762138.1"/>
    <property type="molecule type" value="Transcribed_RNA"/>
</dbReference>
<name>A0A8D9E0Y5_9HEMI</name>
<protein>
    <submittedName>
        <fullName evidence="2">Uncharacterized protein</fullName>
    </submittedName>
</protein>
<dbReference type="AlphaFoldDB" id="A0A8D9E0Y5"/>
<proteinExistence type="predicted"/>